<sequence>MKKLMTFSLISAALITTSVYAENIRKEQVIPIEVKVNSSVDIKMTTTDGRPITKIKMLPNAQNLGHYSFSQNIEITTLGMNNQLKVSLGKELELSHDDQQLTRVGVFFDNKKLSVANPVNYDPVENKVTGLLKIDAWASNNTKKGVFKGDLVLQLEEVA</sequence>
<dbReference type="OrthoDB" id="9916454at2"/>
<proteinExistence type="predicted"/>
<gene>
    <name evidence="2" type="ORF">CCS41_02250</name>
</gene>
<keyword evidence="1" id="KW-0732">Signal</keyword>
<reference evidence="2 3" key="1">
    <citation type="submission" date="2017-05" db="EMBL/GenBank/DDBJ databases">
        <title>Genome sequence of Candidatus Fukatsuia symbiotica and Candidatus Hamiltonella defensa from Acyrthosiphon pisum strain 5D.</title>
        <authorList>
            <person name="Patel V.A."/>
            <person name="Chevignon G."/>
            <person name="Russell J.A."/>
            <person name="Oliver K.M."/>
        </authorList>
    </citation>
    <scope>NUCLEOTIDE SEQUENCE [LARGE SCALE GENOMIC DNA]</scope>
    <source>
        <strain evidence="2 3">5D</strain>
    </source>
</reference>
<accession>A0A2U8IAN1</accession>
<keyword evidence="3" id="KW-1185">Reference proteome</keyword>
<evidence type="ECO:0008006" key="4">
    <source>
        <dbReference type="Google" id="ProtNLM"/>
    </source>
</evidence>
<dbReference type="KEGG" id="fsm:CCS41_02250"/>
<evidence type="ECO:0000313" key="3">
    <source>
        <dbReference type="Proteomes" id="UP000261875"/>
    </source>
</evidence>
<dbReference type="Gene3D" id="2.60.40.2040">
    <property type="entry name" value="CFA/I fimbrial subunit E, pilin domain"/>
    <property type="match status" value="1"/>
</dbReference>
<organism evidence="2 3">
    <name type="scientific">Candidatus Fukatsuia symbiotica</name>
    <dbReference type="NCBI Taxonomy" id="1878942"/>
    <lineage>
        <taxon>Bacteria</taxon>
        <taxon>Pseudomonadati</taxon>
        <taxon>Pseudomonadota</taxon>
        <taxon>Gammaproteobacteria</taxon>
        <taxon>Enterobacterales</taxon>
        <taxon>Yersiniaceae</taxon>
        <taxon>Candidatus Fukatsuia</taxon>
    </lineage>
</organism>
<name>A0A2U8IAN1_9GAMM</name>
<protein>
    <recommendedName>
        <fullName evidence="4">Fimbrial protein</fullName>
    </recommendedName>
</protein>
<dbReference type="EMBL" id="CP021659">
    <property type="protein sequence ID" value="AWK15294.1"/>
    <property type="molecule type" value="Genomic_DNA"/>
</dbReference>
<feature type="signal peptide" evidence="1">
    <location>
        <begin position="1"/>
        <end position="21"/>
    </location>
</feature>
<evidence type="ECO:0000256" key="1">
    <source>
        <dbReference type="SAM" id="SignalP"/>
    </source>
</evidence>
<dbReference type="AlphaFoldDB" id="A0A2U8IAN1"/>
<evidence type="ECO:0000313" key="2">
    <source>
        <dbReference type="EMBL" id="AWK15294.1"/>
    </source>
</evidence>
<dbReference type="Proteomes" id="UP000261875">
    <property type="component" value="Chromosome"/>
</dbReference>
<feature type="chain" id="PRO_5016173648" description="Fimbrial protein" evidence="1">
    <location>
        <begin position="22"/>
        <end position="159"/>
    </location>
</feature>